<sequence length="127" mass="14579">MTDRSSIFSGIETDMDTTTQQLEEMEQGNTGEFLKDSLRKAAKPKRREEKALPIETDNKFLPVAEKKTYPETISLKPQGDYKTMIKEIAEKFPGTENRWTHDFINIKPPSEECKVQILALLNEKTAE</sequence>
<reference evidence="1 2" key="1">
    <citation type="journal article" date="2019" name="Sci. Rep.">
        <title>Orb-weaving spider Araneus ventricosus genome elucidates the spidroin gene catalogue.</title>
        <authorList>
            <person name="Kono N."/>
            <person name="Nakamura H."/>
            <person name="Ohtoshi R."/>
            <person name="Moran D.A.P."/>
            <person name="Shinohara A."/>
            <person name="Yoshida Y."/>
            <person name="Fujiwara M."/>
            <person name="Mori M."/>
            <person name="Tomita M."/>
            <person name="Arakawa K."/>
        </authorList>
    </citation>
    <scope>NUCLEOTIDE SEQUENCE [LARGE SCALE GENOMIC DNA]</scope>
</reference>
<comment type="caution">
    <text evidence="1">The sequence shown here is derived from an EMBL/GenBank/DDBJ whole genome shotgun (WGS) entry which is preliminary data.</text>
</comment>
<evidence type="ECO:0000313" key="2">
    <source>
        <dbReference type="Proteomes" id="UP000499080"/>
    </source>
</evidence>
<name>A0A4Y2UHU3_ARAVE</name>
<keyword evidence="2" id="KW-1185">Reference proteome</keyword>
<proteinExistence type="predicted"/>
<dbReference type="AlphaFoldDB" id="A0A4Y2UHU3"/>
<gene>
    <name evidence="1" type="ORF">AVEN_125652_1</name>
</gene>
<organism evidence="1 2">
    <name type="scientific">Araneus ventricosus</name>
    <name type="common">Orbweaver spider</name>
    <name type="synonym">Epeira ventricosa</name>
    <dbReference type="NCBI Taxonomy" id="182803"/>
    <lineage>
        <taxon>Eukaryota</taxon>
        <taxon>Metazoa</taxon>
        <taxon>Ecdysozoa</taxon>
        <taxon>Arthropoda</taxon>
        <taxon>Chelicerata</taxon>
        <taxon>Arachnida</taxon>
        <taxon>Araneae</taxon>
        <taxon>Araneomorphae</taxon>
        <taxon>Entelegynae</taxon>
        <taxon>Araneoidea</taxon>
        <taxon>Araneidae</taxon>
        <taxon>Araneus</taxon>
    </lineage>
</organism>
<protein>
    <submittedName>
        <fullName evidence="1">Uncharacterized protein</fullName>
    </submittedName>
</protein>
<dbReference type="EMBL" id="BGPR01036469">
    <property type="protein sequence ID" value="GBO11704.1"/>
    <property type="molecule type" value="Genomic_DNA"/>
</dbReference>
<dbReference type="Proteomes" id="UP000499080">
    <property type="component" value="Unassembled WGS sequence"/>
</dbReference>
<accession>A0A4Y2UHU3</accession>
<evidence type="ECO:0000313" key="1">
    <source>
        <dbReference type="EMBL" id="GBO11704.1"/>
    </source>
</evidence>